<feature type="domain" description="Disease resistance R13L4/SHOC-2-like LRR" evidence="6">
    <location>
        <begin position="1231"/>
        <end position="1328"/>
    </location>
</feature>
<sequence>MRLLRLLCVVAVVALSPDELRVLRELFPQHEGVPCLGPKVECKQGHLVRLDLSKTELREVPESLGNLMWLEQLDLRQNQLQSIPESLGSLTRLRRLLLSHNRLKSIPESLGNLTQLIRLDLSHSQLKSIPESLGSLMRLERLILNDNQLESVPESLGSLTQLTYLRLTRNQLESIPDSLGSLTWLTWLSLRHNRLESIPGSLGSLTHLTWLDLSHNRLESIPESLGSLTRLRGLYLSHSQLKSIPESLGSLTRLESLVLNDNQLQSIPESVGSLTQLTWLRLTRNQLESIPDSLGSLTRLTKLDLSHNQLKSMPESLGSLTRLESLDLSQNQLKSLPESLCSLTQLMKLDLRSNSLAELPDAIGRLGSLVVLQADRNVLTKLPQSLGQVASLKQLYLQHNKLQDFVAGPALPSLEVLLLQSNRLQAIEQFCQLRNLTTLYLHKNHLSGRIPPCLSALSSLRVLTLHENRLTGEIPRGLPAMRFLKVLTLHQNKLSGRIPLDVGSFEQLAFLSAHANALAGPVPELNLTDGCTNDDSFSMIVEDAVYGSTEFTCAGPILPFLWTTQKLKQTFQDACPERVHTCEKASARGPTLLLHGNRLSCEAPRDVTAVPESLRSLVVIGNMLGDPSTKLPDWVAKVEQQPFLYVSVSTARLLCWRFAALALFFAGAWRFVLGSWNHLQLTEALEDETEISHRFLVRATGLFAPLALVVFCLYVFGSFYYDGCGDDFLKSTVAYFQSPECELWLGCTWSVWSLGSAWLLRHVPKPKKHPGPGRPSAKTCKALWWIVWLGLVLLLSVPSMAYAFMSTLPQQNQLLTRPWVLWAIKNQAALVMMLVDMLVTPKLAAMMSQRSRIRRSMLLMAARTSTMWLNAALCMIYLSEHCQRGWTRYWNVCNVASEEYKEFNISLGQHQLLEPVADLCGQNDRWWATDACARSVVGTLAPLLLSKMIQRALLQPVITVLLWKLSVKEDGSLYLTPLRFLGVRWKMCTSRNLDRAQQATFLVTLAEVLLIWAPLIPLLLPATALAVTLNLRVFRVGQHVFGADVPELEEGETASMSRKYMMASVAVLLIFQNWFAWTSEKSGMWLLGLASCLAVGLMGSISSTAGSPGAPEEAVELATLGNVGPFVCFKEEKVHPEADLYTPSSVEPHQAEITANARSPEEIFCGVVLHSSGVRGRLLYDSAFRPGGVLPRVLFELQLAKTELRVLRELFPHHRGPPCLLGRRVECKQGHLVRLDLSDSQLREVPESLGELMWLEQLDLSYNQLKSIQGSLGSLTRLWRLHVSRNLLKSIPESLGNLTQMTWLDLSHNQLKSIPDSLGRLTRLGSLFFNDNQLESIPESLSNLTQLTWLRMTRNQLESIPESLGNLTQLTWLQMRHNRLESIPESLGSLTRLTELDLSHNRLKSIPNSMGSLTRLRELDLSHNQLMRIPESMGSLTRLINLELGQNHLKSIPESLGSLTQLTWLDLGNNFLAQLPDAIGRLDNLVVLQADRNVLAELPESFGQLANLKRLYLQHNKLQDFVAGPALPSLEVLLLQSNRLQAIEQFCQLRNLTTLYLHKNHLSGRIPPCLSALSSLRVLTLHENRLTGEIPGGLPAMRFLKVLTLHQNKLSGRIPADVGSFEQLAFLSAHANALTGPVPELNLTDGCTNDDSFSMIVEDAIYGSTEFTCAGPILPFLWTTQKLKQTFQDACPERVHTCEKASARGPTLLLHGNRLSCGAPRDVTAVPESLRSLVVIGNMLGDPSTKLPDWVAKVEEQPFLYVSNSTAHRLCWHFAALALFFAGAWRLVLGSWHHLQLTEALEDETEISHRFLVTASGLFAPLALVLFCLYVFGSFYYDGCGDDFLKSTVAYFQSPECELWLDCTWFVWSVGSAWLLRHVPKPKKHRGARPGRLSPKICKALWWVVWLGLVLLLSAPSMAYAFMSTLPQQNQLLTRPWLLWAVKNQAALVMMLVDMLVTPKLAAMMSQRSRIRRSMLLMAARTATMWLNAALCTIYLSEHCQRGWTRYWNVCNVASEEYKKFNISLGKHELLEPVADLCGQNDRWWATDACARSVVGTLAPLLLSKMIQRALLQPVITVVLWKLSAKEDGSLYFSPLQFLGVRWKMCTSRNLDRAEQATFLVTLAEVLLIWAPSIPLLLPATALAVTLNLRVFRVGQHVFGADVPELEEGETASMSRKYMMASVVVLLLFQNWFAWTSEKSGMWLLGLASCLAVGLMGSISSTAGIAGATEEESVELELRVLRELFPHHEGAPCLLGRRVECKQGHLVRLDLSDSLLREVPESLGELMWLEQLYLNRNQLKIIPESIGSLPKLTHLDLNYNQLQSIPESLGSLTRLGRLYLSRNPLKSIPESLGNLTQLTWLDLSHSQLKNIPESLGSLMELEWLGLSHSRLESLPESLGSLTRLERLFLNDNQLESIPESLGSLTQLAWLYLSDNRLASIPESLGSLTRVRWLDLSQNRLTSIPESLGSLTRLGRLDLNDNRLESIPESMGSLTRLRELDLSHNQLMRIPESMGSLTRLGSLDLRQNQLKSIPESLGSMSRLGRLDLSDNRLESIPESLGSLTKLRKLDLRSNFLAQLPDAIGRLGSLEVLQADRNFLTELPQSLGQLANLKRLHLQHNMLQDFIAGLALPSLEVLLLQSNRLQAVEQFCQLRNLTTLYLHKNHLSGRIPPCLSAMSSLRVLTLHENRLAAEIPRGLPAMRFLKVLTLHQNKLSGQIPADVGSFAQLAFLSAHANALTGPVPKLNLTDGCANDDSFSMIVEDAVFGPVEFTCAGPRLPFLWTAQDQKQMFQDACPERVRTCEKASARGPTLLLHGNRLSCGAPRDVTAVPESLRSLVVIGNMLGDPSTKLPDWVAKVEQQPFLYVSNSTAHRVCWHFAALALFFAGAWRFVLGSWNHLQLTEALEDETEISHRFLVRATGLFAPLALVVFCLYVFGSFYYDGCGDDFLKSTVAYFQSPECELWLGCTWSVWSLGSAWLLRHVPKPKKHRGARPGRPSAKTCKTLWWIVWLGLVLLLSAPSMAYAFMSTLPQQNQLLTRPWLLWAIKNQAALVMMLVDMLVTPKLAAMMSQRSRIRRSMLLMAARTATMWLNAALCTICLSEHCQRGWTRYWNVCNVASEEYKEFNISLGEHQLLEPIADLCGQNDRWWATDACARSVVGTLAPLLLSKMIQRALLQPVITVVLWKLSFKEDGSLYFTPLQFLGVRWKMCTSRSLDRAEQATFLVTLAEVLLIWAPLIPLLLPAAALAVTLNLRVFRVGQNVFGADVPELEEGETASMSRKYMMASVVVLLLFQNWFAWTSEMSGMWLLSLASCLAVGLMGSMASTAGIAGAAEEESVELTVLGPSSCPAGSFSCDIGGDHGAAEITAHARWLSAVDQLFHVNF</sequence>
<dbReference type="InterPro" id="IPR032675">
    <property type="entry name" value="LRR_dom_sf"/>
</dbReference>
<feature type="transmembrane region" description="Helical" evidence="4">
    <location>
        <begin position="3003"/>
        <end position="3025"/>
    </location>
</feature>
<keyword evidence="2" id="KW-0677">Repeat</keyword>
<feature type="transmembrane region" description="Helical" evidence="4">
    <location>
        <begin position="1811"/>
        <end position="1837"/>
    </location>
</feature>
<evidence type="ECO:0000256" key="5">
    <source>
        <dbReference type="SAM" id="SignalP"/>
    </source>
</evidence>
<dbReference type="InterPro" id="IPR050216">
    <property type="entry name" value="LRR_domain-containing"/>
</dbReference>
<protein>
    <submittedName>
        <fullName evidence="7">Sur-8 protein</fullName>
    </submittedName>
</protein>
<dbReference type="SMART" id="SM00365">
    <property type="entry name" value="LRR_SD22"/>
    <property type="match status" value="26"/>
</dbReference>
<feature type="domain" description="Disease resistance R13L4/SHOC-2-like LRR" evidence="6">
    <location>
        <begin position="1339"/>
        <end position="1445"/>
    </location>
</feature>
<dbReference type="InterPro" id="IPR055414">
    <property type="entry name" value="LRR_R13L4/SHOC2-like"/>
</dbReference>
<keyword evidence="4" id="KW-1133">Transmembrane helix</keyword>
<evidence type="ECO:0000313" key="8">
    <source>
        <dbReference type="Proteomes" id="UP000604046"/>
    </source>
</evidence>
<dbReference type="PRINTS" id="PR00019">
    <property type="entry name" value="LEURICHRPT"/>
</dbReference>
<dbReference type="Proteomes" id="UP000604046">
    <property type="component" value="Unassembled WGS sequence"/>
</dbReference>
<feature type="transmembrane region" description="Helical" evidence="4">
    <location>
        <begin position="1859"/>
        <end position="1879"/>
    </location>
</feature>
<dbReference type="PANTHER" id="PTHR48051:SF54">
    <property type="entry name" value="LEUCINE-RICH REPEAT-CONTAINING PROTEIN"/>
    <property type="match status" value="1"/>
</dbReference>
<feature type="transmembrane region" description="Helical" evidence="4">
    <location>
        <begin position="2178"/>
        <end position="2195"/>
    </location>
</feature>
<gene>
    <name evidence="7" type="primary">Sur-8</name>
    <name evidence="7" type="ORF">SNAT2548_LOCUS25582</name>
</gene>
<feature type="transmembrane region" description="Helical" evidence="4">
    <location>
        <begin position="2875"/>
        <end position="2893"/>
    </location>
</feature>
<accession>A0A812RYY5</accession>
<feature type="transmembrane region" description="Helical" evidence="4">
    <location>
        <begin position="860"/>
        <end position="878"/>
    </location>
</feature>
<feature type="transmembrane region" description="Helical" evidence="4">
    <location>
        <begin position="2117"/>
        <end position="2138"/>
    </location>
</feature>
<feature type="transmembrane region" description="Helical" evidence="4">
    <location>
        <begin position="3040"/>
        <end position="3060"/>
    </location>
</feature>
<name>A0A812RYY5_9DINO</name>
<keyword evidence="3 4" id="KW-0472">Membrane</keyword>
<feature type="transmembrane region" description="Helical" evidence="4">
    <location>
        <begin position="695"/>
        <end position="721"/>
    </location>
</feature>
<reference evidence="7" key="1">
    <citation type="submission" date="2021-02" db="EMBL/GenBank/DDBJ databases">
        <authorList>
            <person name="Dougan E. K."/>
            <person name="Rhodes N."/>
            <person name="Thang M."/>
            <person name="Chan C."/>
        </authorList>
    </citation>
    <scope>NUCLEOTIDE SEQUENCE</scope>
</reference>
<evidence type="ECO:0000256" key="3">
    <source>
        <dbReference type="ARBA" id="ARBA00023136"/>
    </source>
</evidence>
<feature type="transmembrane region" description="Helical" evidence="4">
    <location>
        <begin position="3304"/>
        <end position="3323"/>
    </location>
</feature>
<feature type="transmembrane region" description="Helical" evidence="4">
    <location>
        <begin position="782"/>
        <end position="804"/>
    </location>
</feature>
<feature type="transmembrane region" description="Helical" evidence="4">
    <location>
        <begin position="2962"/>
        <end position="2982"/>
    </location>
</feature>
<keyword evidence="1" id="KW-0433">Leucine-rich repeat</keyword>
<organism evidence="7 8">
    <name type="scientific">Symbiodinium natans</name>
    <dbReference type="NCBI Taxonomy" id="878477"/>
    <lineage>
        <taxon>Eukaryota</taxon>
        <taxon>Sar</taxon>
        <taxon>Alveolata</taxon>
        <taxon>Dinophyceae</taxon>
        <taxon>Suessiales</taxon>
        <taxon>Symbiodiniaceae</taxon>
        <taxon>Symbiodinium</taxon>
    </lineage>
</organism>
<feature type="chain" id="PRO_5032681194" evidence="5">
    <location>
        <begin position="16"/>
        <end position="3383"/>
    </location>
</feature>
<feature type="domain" description="Disease resistance R13L4/SHOC-2-like LRR" evidence="6">
    <location>
        <begin position="224"/>
        <end position="329"/>
    </location>
</feature>
<feature type="transmembrane region" description="Helical" evidence="4">
    <location>
        <begin position="1084"/>
        <end position="1101"/>
    </location>
</feature>
<evidence type="ECO:0000256" key="2">
    <source>
        <dbReference type="ARBA" id="ARBA00022737"/>
    </source>
</evidence>
<dbReference type="OrthoDB" id="676979at2759"/>
<dbReference type="EMBL" id="CAJNDS010002401">
    <property type="protein sequence ID" value="CAE7460726.1"/>
    <property type="molecule type" value="Genomic_DNA"/>
</dbReference>
<dbReference type="FunFam" id="3.80.10.10:FF:000041">
    <property type="entry name" value="LRR receptor-like serine/threonine-protein kinase ERECTA"/>
    <property type="match status" value="4"/>
</dbReference>
<feature type="transmembrane region" description="Helical" evidence="4">
    <location>
        <begin position="656"/>
        <end position="674"/>
    </location>
</feature>
<dbReference type="FunFam" id="3.80.10.10:FF:000095">
    <property type="entry name" value="LRR receptor-like serine/threonine-protein kinase GSO1"/>
    <property type="match status" value="3"/>
</dbReference>
<dbReference type="SMART" id="SM00368">
    <property type="entry name" value="LRR_RI"/>
    <property type="match status" value="9"/>
</dbReference>
<feature type="transmembrane region" description="Helical" evidence="4">
    <location>
        <begin position="2914"/>
        <end position="2940"/>
    </location>
</feature>
<feature type="transmembrane region" description="Helical" evidence="4">
    <location>
        <begin position="999"/>
        <end position="1020"/>
    </location>
</feature>
<dbReference type="Pfam" id="PF13855">
    <property type="entry name" value="LRR_8"/>
    <property type="match status" value="4"/>
</dbReference>
<feature type="domain" description="Disease resistance R13L4/SHOC-2-like LRR" evidence="6">
    <location>
        <begin position="2557"/>
        <end position="2661"/>
    </location>
</feature>
<proteinExistence type="predicted"/>
<feature type="transmembrane region" description="Helical" evidence="4">
    <location>
        <begin position="819"/>
        <end position="839"/>
    </location>
</feature>
<dbReference type="Gene3D" id="3.80.10.10">
    <property type="entry name" value="Ribonuclease Inhibitor"/>
    <property type="match status" value="7"/>
</dbReference>
<feature type="signal peptide" evidence="5">
    <location>
        <begin position="1"/>
        <end position="15"/>
    </location>
</feature>
<dbReference type="Pfam" id="PF23598">
    <property type="entry name" value="LRR_14"/>
    <property type="match status" value="7"/>
</dbReference>
<feature type="transmembrane region" description="Helical" evidence="4">
    <location>
        <begin position="3281"/>
        <end position="3298"/>
    </location>
</feature>
<feature type="domain" description="Disease resistance R13L4/SHOC-2-like LRR" evidence="6">
    <location>
        <begin position="45"/>
        <end position="145"/>
    </location>
</feature>
<feature type="transmembrane region" description="Helical" evidence="4">
    <location>
        <begin position="3230"/>
        <end position="3252"/>
    </location>
</feature>
<feature type="transmembrane region" description="Helical" evidence="4">
    <location>
        <begin position="1900"/>
        <end position="1922"/>
    </location>
</feature>
<keyword evidence="5" id="KW-0732">Signal</keyword>
<keyword evidence="4" id="KW-0812">Transmembrane</keyword>
<feature type="transmembrane region" description="Helical" evidence="4">
    <location>
        <begin position="2202"/>
        <end position="2226"/>
    </location>
</feature>
<dbReference type="SUPFAM" id="SSF52058">
    <property type="entry name" value="L domain-like"/>
    <property type="match status" value="6"/>
</dbReference>
<dbReference type="PANTHER" id="PTHR48051">
    <property type="match status" value="1"/>
</dbReference>
<feature type="domain" description="Disease resistance R13L4/SHOC-2-like LRR" evidence="6">
    <location>
        <begin position="2442"/>
        <end position="2548"/>
    </location>
</feature>
<evidence type="ECO:0000259" key="6">
    <source>
        <dbReference type="Pfam" id="PF23598"/>
    </source>
</evidence>
<dbReference type="InterPro" id="IPR001611">
    <property type="entry name" value="Leu-rich_rpt"/>
</dbReference>
<evidence type="ECO:0000313" key="7">
    <source>
        <dbReference type="EMBL" id="CAE7460726.1"/>
    </source>
</evidence>
<keyword evidence="8" id="KW-1185">Reference proteome</keyword>
<feature type="transmembrane region" description="Helical" evidence="4">
    <location>
        <begin position="1772"/>
        <end position="1790"/>
    </location>
</feature>
<dbReference type="SMART" id="SM00364">
    <property type="entry name" value="LRR_BAC"/>
    <property type="match status" value="43"/>
</dbReference>
<dbReference type="InterPro" id="IPR003591">
    <property type="entry name" value="Leu-rich_rpt_typical-subtyp"/>
</dbReference>
<evidence type="ECO:0000256" key="4">
    <source>
        <dbReference type="SAM" id="Phobius"/>
    </source>
</evidence>
<feature type="transmembrane region" description="Helical" evidence="4">
    <location>
        <begin position="1937"/>
        <end position="1957"/>
    </location>
</feature>
<dbReference type="GO" id="GO:0005737">
    <property type="term" value="C:cytoplasm"/>
    <property type="evidence" value="ECO:0007669"/>
    <property type="project" value="TreeGrafter"/>
</dbReference>
<dbReference type="PROSITE" id="PS51450">
    <property type="entry name" value="LRR"/>
    <property type="match status" value="27"/>
</dbReference>
<dbReference type="Pfam" id="PF00560">
    <property type="entry name" value="LRR_1"/>
    <property type="match status" value="1"/>
</dbReference>
<feature type="transmembrane region" description="Helical" evidence="4">
    <location>
        <begin position="1060"/>
        <end position="1077"/>
    </location>
</feature>
<feature type="domain" description="Disease resistance R13L4/SHOC-2-like LRR" evidence="6">
    <location>
        <begin position="1454"/>
        <end position="1558"/>
    </location>
</feature>
<evidence type="ECO:0000256" key="1">
    <source>
        <dbReference type="ARBA" id="ARBA00022614"/>
    </source>
</evidence>
<comment type="caution">
    <text evidence="7">The sequence shown here is derived from an EMBL/GenBank/DDBJ whole genome shotgun (WGS) entry which is preliminary data.</text>
</comment>
<dbReference type="SMART" id="SM00369">
    <property type="entry name" value="LRR_TYP"/>
    <property type="match status" value="50"/>
</dbReference>